<evidence type="ECO:0008006" key="4">
    <source>
        <dbReference type="Google" id="ProtNLM"/>
    </source>
</evidence>
<comment type="caution">
    <text evidence="2">The sequence shown here is derived from an EMBL/GenBank/DDBJ whole genome shotgun (WGS) entry which is preliminary data.</text>
</comment>
<organism evidence="2 3">
    <name type="scientific">Vibrio eleionomae</name>
    <dbReference type="NCBI Taxonomy" id="2653505"/>
    <lineage>
        <taxon>Bacteria</taxon>
        <taxon>Pseudomonadati</taxon>
        <taxon>Pseudomonadota</taxon>
        <taxon>Gammaproteobacteria</taxon>
        <taxon>Vibrionales</taxon>
        <taxon>Vibrionaceae</taxon>
        <taxon>Vibrio</taxon>
    </lineage>
</organism>
<protein>
    <recommendedName>
        <fullName evidence="4">GlpM family protein</fullName>
    </recommendedName>
</protein>
<gene>
    <name evidence="2" type="ORF">F9817_12965</name>
</gene>
<dbReference type="EMBL" id="WEKT01000023">
    <property type="protein sequence ID" value="MZI94104.1"/>
    <property type="molecule type" value="Genomic_DNA"/>
</dbReference>
<dbReference type="RefSeq" id="WP_161156192.1">
    <property type="nucleotide sequence ID" value="NZ_WEKT01000023.1"/>
</dbReference>
<dbReference type="Pfam" id="PF06942">
    <property type="entry name" value="GlpM"/>
    <property type="match status" value="1"/>
</dbReference>
<dbReference type="InterPro" id="IPR009707">
    <property type="entry name" value="GlpM/YdgC"/>
</dbReference>
<keyword evidence="1" id="KW-0812">Transmembrane</keyword>
<feature type="transmembrane region" description="Helical" evidence="1">
    <location>
        <begin position="85"/>
        <end position="108"/>
    </location>
</feature>
<feature type="transmembrane region" description="Helical" evidence="1">
    <location>
        <begin position="27"/>
        <end position="47"/>
    </location>
</feature>
<evidence type="ECO:0000256" key="1">
    <source>
        <dbReference type="SAM" id="Phobius"/>
    </source>
</evidence>
<evidence type="ECO:0000313" key="3">
    <source>
        <dbReference type="Proteomes" id="UP000462621"/>
    </source>
</evidence>
<feature type="transmembrane region" description="Helical" evidence="1">
    <location>
        <begin position="5"/>
        <end position="21"/>
    </location>
</feature>
<evidence type="ECO:0000313" key="2">
    <source>
        <dbReference type="EMBL" id="MZI94104.1"/>
    </source>
</evidence>
<keyword evidence="1" id="KW-1133">Transmembrane helix</keyword>
<keyword evidence="3" id="KW-1185">Reference proteome</keyword>
<dbReference type="AlphaFoldDB" id="A0A7X4RVF7"/>
<reference evidence="2 3" key="1">
    <citation type="submission" date="2019-10" db="EMBL/GenBank/DDBJ databases">
        <title>Vibrio sp. nov. isolated from a shrimp pond.</title>
        <authorList>
            <person name="Gomez-Gil B."/>
            <person name="Enciso-Ibarra J."/>
            <person name="Enciso-Ibarra K."/>
            <person name="Bolan-Mejia C."/>
        </authorList>
    </citation>
    <scope>NUCLEOTIDE SEQUENCE [LARGE SCALE GENOMIC DNA]</scope>
    <source>
        <strain evidence="2 3">CAIM 722</strain>
    </source>
</reference>
<proteinExistence type="predicted"/>
<name>A0A7X4RVF7_9VIBR</name>
<accession>A0A7X4RVF7</accession>
<feature type="transmembrane region" description="Helical" evidence="1">
    <location>
        <begin position="59"/>
        <end position="79"/>
    </location>
</feature>
<keyword evidence="1" id="KW-0472">Membrane</keyword>
<dbReference type="Proteomes" id="UP000462621">
    <property type="component" value="Unassembled WGS sequence"/>
</dbReference>
<sequence>MATLVLKCGIGALVVLIIALFSKSKSFYIAGLVPLFPTFALIAHYIVGSQRTVTDLRATFLFSMCSIVPYFAYLIAAYFFSYRFSLVYCLLFATIVWIIAAALLLMIWQRYV</sequence>